<protein>
    <submittedName>
        <fullName evidence="1">Uncharacterized protein</fullName>
    </submittedName>
</protein>
<reference evidence="1" key="1">
    <citation type="submission" date="2018-02" db="EMBL/GenBank/DDBJ databases">
        <title>Rhizophora mucronata_Transcriptome.</title>
        <authorList>
            <person name="Meera S.P."/>
            <person name="Sreeshan A."/>
            <person name="Augustine A."/>
        </authorList>
    </citation>
    <scope>NUCLEOTIDE SEQUENCE</scope>
    <source>
        <tissue evidence="1">Leaf</tissue>
    </source>
</reference>
<dbReference type="AlphaFoldDB" id="A0A2P2PIK5"/>
<name>A0A2P2PIK5_RHIMU</name>
<proteinExistence type="predicted"/>
<accession>A0A2P2PIK5</accession>
<evidence type="ECO:0000313" key="1">
    <source>
        <dbReference type="EMBL" id="MBX54512.1"/>
    </source>
</evidence>
<organism evidence="1">
    <name type="scientific">Rhizophora mucronata</name>
    <name type="common">Asiatic mangrove</name>
    <dbReference type="NCBI Taxonomy" id="61149"/>
    <lineage>
        <taxon>Eukaryota</taxon>
        <taxon>Viridiplantae</taxon>
        <taxon>Streptophyta</taxon>
        <taxon>Embryophyta</taxon>
        <taxon>Tracheophyta</taxon>
        <taxon>Spermatophyta</taxon>
        <taxon>Magnoliopsida</taxon>
        <taxon>eudicotyledons</taxon>
        <taxon>Gunneridae</taxon>
        <taxon>Pentapetalae</taxon>
        <taxon>rosids</taxon>
        <taxon>fabids</taxon>
        <taxon>Malpighiales</taxon>
        <taxon>Rhizophoraceae</taxon>
        <taxon>Rhizophora</taxon>
    </lineage>
</organism>
<dbReference type="EMBL" id="GGEC01074028">
    <property type="protein sequence ID" value="MBX54512.1"/>
    <property type="molecule type" value="Transcribed_RNA"/>
</dbReference>
<sequence length="41" mass="4788">MHIHIKLNNKKHNLYTQSNISLSLNATTKPSLRTEITIRRT</sequence>